<evidence type="ECO:0000313" key="11">
    <source>
        <dbReference type="EMBL" id="KAG9246703.1"/>
    </source>
</evidence>
<keyword evidence="3" id="KW-0479">Metal-binding</keyword>
<dbReference type="PANTHER" id="PTHR13063">
    <property type="entry name" value="ENOS INTERACTING PROTEIN"/>
    <property type="match status" value="1"/>
</dbReference>
<feature type="domain" description="RING-type" evidence="10">
    <location>
        <begin position="253"/>
        <end position="309"/>
    </location>
</feature>
<comment type="caution">
    <text evidence="11">The sequence shown here is derived from an EMBL/GenBank/DDBJ whole genome shotgun (WGS) entry which is preliminary data.</text>
</comment>
<dbReference type="InterPro" id="IPR031790">
    <property type="entry name" value="Znf-NOSIP"/>
</dbReference>
<dbReference type="InterPro" id="IPR027370">
    <property type="entry name" value="Znf-RING_euk"/>
</dbReference>
<dbReference type="GO" id="GO:0061630">
    <property type="term" value="F:ubiquitin protein ligase activity"/>
    <property type="evidence" value="ECO:0007669"/>
    <property type="project" value="InterPro"/>
</dbReference>
<protein>
    <recommendedName>
        <fullName evidence="10">RING-type domain-containing protein</fullName>
    </recommendedName>
</protein>
<keyword evidence="4 8" id="KW-0863">Zinc-finger</keyword>
<accession>A0A9P8CGX1</accession>
<dbReference type="InterPro" id="IPR017907">
    <property type="entry name" value="Znf_RING_CS"/>
</dbReference>
<dbReference type="PROSITE" id="PS50089">
    <property type="entry name" value="ZF_RING_2"/>
    <property type="match status" value="1"/>
</dbReference>
<gene>
    <name evidence="11" type="ORF">BJ878DRAFT_496004</name>
</gene>
<dbReference type="PROSITE" id="PS00518">
    <property type="entry name" value="ZF_RING_1"/>
    <property type="match status" value="1"/>
</dbReference>
<dbReference type="FunFam" id="3.30.40.10:FF:000673">
    <property type="entry name" value="RING finger domain protein, putative"/>
    <property type="match status" value="1"/>
</dbReference>
<reference evidence="11" key="1">
    <citation type="journal article" date="2021" name="IMA Fungus">
        <title>Genomic characterization of three marine fungi, including Emericellopsis atlantica sp. nov. with signatures of a generalist lifestyle and marine biomass degradation.</title>
        <authorList>
            <person name="Hagestad O.C."/>
            <person name="Hou L."/>
            <person name="Andersen J.H."/>
            <person name="Hansen E.H."/>
            <person name="Altermark B."/>
            <person name="Li C."/>
            <person name="Kuhnert E."/>
            <person name="Cox R.J."/>
            <person name="Crous P.W."/>
            <person name="Spatafora J.W."/>
            <person name="Lail K."/>
            <person name="Amirebrahimi M."/>
            <person name="Lipzen A."/>
            <person name="Pangilinan J."/>
            <person name="Andreopoulos W."/>
            <person name="Hayes R.D."/>
            <person name="Ng V."/>
            <person name="Grigoriev I.V."/>
            <person name="Jackson S.A."/>
            <person name="Sutton T.D.S."/>
            <person name="Dobson A.D.W."/>
            <person name="Rama T."/>
        </authorList>
    </citation>
    <scope>NUCLEOTIDE SEQUENCE</scope>
    <source>
        <strain evidence="11">TRa3180A</strain>
    </source>
</reference>
<dbReference type="Gene3D" id="3.30.40.10">
    <property type="entry name" value="Zinc/RING finger domain, C3HC4 (zinc finger)"/>
    <property type="match status" value="2"/>
</dbReference>
<dbReference type="Proteomes" id="UP000887226">
    <property type="component" value="Unassembled WGS sequence"/>
</dbReference>
<feature type="region of interest" description="Disordered" evidence="9">
    <location>
        <begin position="83"/>
        <end position="106"/>
    </location>
</feature>
<dbReference type="Pfam" id="PF13445">
    <property type="entry name" value="zf-RING_UBOX"/>
    <property type="match status" value="1"/>
</dbReference>
<evidence type="ECO:0000259" key="10">
    <source>
        <dbReference type="PROSITE" id="PS50089"/>
    </source>
</evidence>
<evidence type="ECO:0000256" key="3">
    <source>
        <dbReference type="ARBA" id="ARBA00022723"/>
    </source>
</evidence>
<evidence type="ECO:0000256" key="7">
    <source>
        <dbReference type="PIRNR" id="PIRNR023577"/>
    </source>
</evidence>
<dbReference type="OrthoDB" id="116827at2759"/>
<sequence length="361" mass="39648">MSHSKRNTSRAIFTSYERSLAKAAWGSNSARLSRDSFLPFASCKLCLMPARDPVSCSYGDLFCRECALNNILSQKKEIKRLEKSREQELQESNENRDQEDNEVKDRSVQDFEKIQIGLEVDIGGAGNKIVGREDGKIVVEEEVAGGKKGEKRKFELDENELLRIALEERTKARKIIDQEKASKTTLPSFWVPSITPSSNTATTLHNVTKQAKLSPICPSSPPDKPHCYSLHGLVTVQFTEEKDAASKTNPRICPACKKALSNTSKAMLAKPCGHVLCKNCVTRFMTPTGIQDAHAPDIDHNAVNCFVCQIDLTEKKAKGKQGGKSGKDKITPGLVEIKSEGTGFASGGQNKVEKSGVAFQC</sequence>
<evidence type="ECO:0000256" key="5">
    <source>
        <dbReference type="ARBA" id="ARBA00022833"/>
    </source>
</evidence>
<dbReference type="GO" id="GO:0005634">
    <property type="term" value="C:nucleus"/>
    <property type="evidence" value="ECO:0007669"/>
    <property type="project" value="UniProtKB-SubCell"/>
</dbReference>
<dbReference type="InterPro" id="IPR013083">
    <property type="entry name" value="Znf_RING/FYVE/PHD"/>
</dbReference>
<evidence type="ECO:0000256" key="8">
    <source>
        <dbReference type="PROSITE-ProRule" id="PRU00175"/>
    </source>
</evidence>
<evidence type="ECO:0000256" key="2">
    <source>
        <dbReference type="ARBA" id="ARBA00008126"/>
    </source>
</evidence>
<dbReference type="EMBL" id="MU253795">
    <property type="protein sequence ID" value="KAG9246703.1"/>
    <property type="molecule type" value="Genomic_DNA"/>
</dbReference>
<evidence type="ECO:0000256" key="1">
    <source>
        <dbReference type="ARBA" id="ARBA00004123"/>
    </source>
</evidence>
<keyword evidence="12" id="KW-1185">Reference proteome</keyword>
<name>A0A9P8CGX1_9HELO</name>
<dbReference type="PANTHER" id="PTHR13063:SF10">
    <property type="entry name" value="NITRIC OXIDE SYNTHASE-INTERACTING PROTEIN"/>
    <property type="match status" value="1"/>
</dbReference>
<dbReference type="InterPro" id="IPR016818">
    <property type="entry name" value="NOSIP"/>
</dbReference>
<dbReference type="AlphaFoldDB" id="A0A9P8CGX1"/>
<keyword evidence="5" id="KW-0862">Zinc</keyword>
<evidence type="ECO:0000256" key="9">
    <source>
        <dbReference type="SAM" id="MobiDB-lite"/>
    </source>
</evidence>
<dbReference type="InterPro" id="IPR001841">
    <property type="entry name" value="Znf_RING"/>
</dbReference>
<organism evidence="11 12">
    <name type="scientific">Calycina marina</name>
    <dbReference type="NCBI Taxonomy" id="1763456"/>
    <lineage>
        <taxon>Eukaryota</taxon>
        <taxon>Fungi</taxon>
        <taxon>Dikarya</taxon>
        <taxon>Ascomycota</taxon>
        <taxon>Pezizomycotina</taxon>
        <taxon>Leotiomycetes</taxon>
        <taxon>Helotiales</taxon>
        <taxon>Pezizellaceae</taxon>
        <taxon>Calycina</taxon>
    </lineage>
</organism>
<dbReference type="GO" id="GO:0008270">
    <property type="term" value="F:zinc ion binding"/>
    <property type="evidence" value="ECO:0007669"/>
    <property type="project" value="UniProtKB-KW"/>
</dbReference>
<dbReference type="PIRSF" id="PIRSF023577">
    <property type="entry name" value="ENOS_interacting"/>
    <property type="match status" value="1"/>
</dbReference>
<comment type="similarity">
    <text evidence="2 7">Belongs to the NOSIP family.</text>
</comment>
<evidence type="ECO:0000256" key="6">
    <source>
        <dbReference type="ARBA" id="ARBA00023242"/>
    </source>
</evidence>
<keyword evidence="6 7" id="KW-0539">Nucleus</keyword>
<comment type="subcellular location">
    <subcellularLocation>
        <location evidence="1 7">Nucleus</location>
    </subcellularLocation>
</comment>
<dbReference type="SUPFAM" id="SSF57850">
    <property type="entry name" value="RING/U-box"/>
    <property type="match status" value="2"/>
</dbReference>
<evidence type="ECO:0000313" key="12">
    <source>
        <dbReference type="Proteomes" id="UP000887226"/>
    </source>
</evidence>
<evidence type="ECO:0000256" key="4">
    <source>
        <dbReference type="ARBA" id="ARBA00022771"/>
    </source>
</evidence>
<dbReference type="Pfam" id="PF15906">
    <property type="entry name" value="zf-NOSIP"/>
    <property type="match status" value="1"/>
</dbReference>
<proteinExistence type="inferred from homology"/>